<proteinExistence type="predicted"/>
<evidence type="ECO:0000313" key="3">
    <source>
        <dbReference type="Proteomes" id="UP000887013"/>
    </source>
</evidence>
<feature type="compositionally biased region" description="Polar residues" evidence="1">
    <location>
        <begin position="138"/>
        <end position="158"/>
    </location>
</feature>
<evidence type="ECO:0000256" key="1">
    <source>
        <dbReference type="SAM" id="MobiDB-lite"/>
    </source>
</evidence>
<evidence type="ECO:0000313" key="2">
    <source>
        <dbReference type="EMBL" id="GFU09275.1"/>
    </source>
</evidence>
<dbReference type="Proteomes" id="UP000887013">
    <property type="component" value="Unassembled WGS sequence"/>
</dbReference>
<feature type="region of interest" description="Disordered" evidence="1">
    <location>
        <begin position="71"/>
        <end position="158"/>
    </location>
</feature>
<dbReference type="OrthoDB" id="10527675at2759"/>
<gene>
    <name evidence="2" type="ORF">NPIL_506741</name>
</gene>
<organism evidence="2 3">
    <name type="scientific">Nephila pilipes</name>
    <name type="common">Giant wood spider</name>
    <name type="synonym">Nephila maculata</name>
    <dbReference type="NCBI Taxonomy" id="299642"/>
    <lineage>
        <taxon>Eukaryota</taxon>
        <taxon>Metazoa</taxon>
        <taxon>Ecdysozoa</taxon>
        <taxon>Arthropoda</taxon>
        <taxon>Chelicerata</taxon>
        <taxon>Arachnida</taxon>
        <taxon>Araneae</taxon>
        <taxon>Araneomorphae</taxon>
        <taxon>Entelegynae</taxon>
        <taxon>Araneoidea</taxon>
        <taxon>Nephilidae</taxon>
        <taxon>Nephila</taxon>
    </lineage>
</organism>
<protein>
    <submittedName>
        <fullName evidence="2">Uncharacterized protein</fullName>
    </submittedName>
</protein>
<comment type="caution">
    <text evidence="2">The sequence shown here is derived from an EMBL/GenBank/DDBJ whole genome shotgun (WGS) entry which is preliminary data.</text>
</comment>
<feature type="region of interest" description="Disordered" evidence="1">
    <location>
        <begin position="1"/>
        <end position="22"/>
    </location>
</feature>
<name>A0A8X6QAU3_NEPPI</name>
<reference evidence="2" key="1">
    <citation type="submission" date="2020-08" db="EMBL/GenBank/DDBJ databases">
        <title>Multicomponent nature underlies the extraordinary mechanical properties of spider dragline silk.</title>
        <authorList>
            <person name="Kono N."/>
            <person name="Nakamura H."/>
            <person name="Mori M."/>
            <person name="Yoshida Y."/>
            <person name="Ohtoshi R."/>
            <person name="Malay A.D."/>
            <person name="Moran D.A.P."/>
            <person name="Tomita M."/>
            <person name="Numata K."/>
            <person name="Arakawa K."/>
        </authorList>
    </citation>
    <scope>NUCLEOTIDE SEQUENCE</scope>
</reference>
<accession>A0A8X6QAU3</accession>
<dbReference type="EMBL" id="BMAW01028819">
    <property type="protein sequence ID" value="GFU09275.1"/>
    <property type="molecule type" value="Genomic_DNA"/>
</dbReference>
<keyword evidence="3" id="KW-1185">Reference proteome</keyword>
<feature type="compositionally biased region" description="Polar residues" evidence="1">
    <location>
        <begin position="1"/>
        <end position="13"/>
    </location>
</feature>
<dbReference type="AlphaFoldDB" id="A0A8X6QAU3"/>
<feature type="compositionally biased region" description="Polar residues" evidence="1">
    <location>
        <begin position="97"/>
        <end position="113"/>
    </location>
</feature>
<sequence>MSDTLSDGVTAQTEGEIKEEDVAVASEALEPVISRDNPVVIVDNGVPKKEELDDAENNNELTALNQNFVAMSPEPEPLPRVDETPLQPKEAARSTENEQAVNKISSLKRTNFPQKKLRKLPNAFTPAKQGGPLHKPTVTYNCHSNPSPPFHSSKNLSP</sequence>